<dbReference type="CDD" id="cd22164">
    <property type="entry name" value="F-box_AtSKIP19-like"/>
    <property type="match status" value="1"/>
</dbReference>
<reference evidence="2" key="1">
    <citation type="submission" date="2023-02" db="EMBL/GenBank/DDBJ databases">
        <title>Genome of toxic invasive species Heracleum sosnowskyi carries increased number of genes despite the absence of recent whole-genome duplications.</title>
        <authorList>
            <person name="Schelkunov M."/>
            <person name="Shtratnikova V."/>
            <person name="Makarenko M."/>
            <person name="Klepikova A."/>
            <person name="Omelchenko D."/>
            <person name="Novikova G."/>
            <person name="Obukhova E."/>
            <person name="Bogdanov V."/>
            <person name="Penin A."/>
            <person name="Logacheva M."/>
        </authorList>
    </citation>
    <scope>NUCLEOTIDE SEQUENCE</scope>
    <source>
        <strain evidence="2">Hsosn_3</strain>
        <tissue evidence="2">Leaf</tissue>
    </source>
</reference>
<dbReference type="Pfam" id="PF12937">
    <property type="entry name" value="F-box-like"/>
    <property type="match status" value="1"/>
</dbReference>
<dbReference type="PANTHER" id="PTHR38926:SF2">
    <property type="entry name" value="F-BOX_LRR-REPEAT PROTEIN 21-RELATED"/>
    <property type="match status" value="1"/>
</dbReference>
<evidence type="ECO:0000313" key="2">
    <source>
        <dbReference type="EMBL" id="KAK1380198.1"/>
    </source>
</evidence>
<dbReference type="PANTHER" id="PTHR38926">
    <property type="entry name" value="F-BOX DOMAIN CONTAINING PROTEIN, EXPRESSED"/>
    <property type="match status" value="1"/>
</dbReference>
<dbReference type="InterPro" id="IPR001810">
    <property type="entry name" value="F-box_dom"/>
</dbReference>
<dbReference type="SUPFAM" id="SSF52047">
    <property type="entry name" value="RNI-like"/>
    <property type="match status" value="1"/>
</dbReference>
<feature type="domain" description="F-box" evidence="1">
    <location>
        <begin position="49"/>
        <end position="91"/>
    </location>
</feature>
<dbReference type="Gene3D" id="1.20.1280.50">
    <property type="match status" value="1"/>
</dbReference>
<dbReference type="Proteomes" id="UP001237642">
    <property type="component" value="Unassembled WGS sequence"/>
</dbReference>
<dbReference type="PROSITE" id="PS50181">
    <property type="entry name" value="FBOX"/>
    <property type="match status" value="1"/>
</dbReference>
<proteinExistence type="predicted"/>
<dbReference type="InterPro" id="IPR032675">
    <property type="entry name" value="LRR_dom_sf"/>
</dbReference>
<accession>A0AAD8I7I3</accession>
<protein>
    <submittedName>
        <fullName evidence="2">F-box domain-containing protein</fullName>
    </submittedName>
</protein>
<dbReference type="InterPro" id="IPR036047">
    <property type="entry name" value="F-box-like_dom_sf"/>
</dbReference>
<evidence type="ECO:0000313" key="3">
    <source>
        <dbReference type="Proteomes" id="UP001237642"/>
    </source>
</evidence>
<dbReference type="AlphaFoldDB" id="A0AAD8I7I3"/>
<dbReference type="EMBL" id="JAUIZM010000006">
    <property type="protein sequence ID" value="KAK1380198.1"/>
    <property type="molecule type" value="Genomic_DNA"/>
</dbReference>
<comment type="caution">
    <text evidence="2">The sequence shown here is derived from an EMBL/GenBank/DDBJ whole genome shotgun (WGS) entry which is preliminary data.</text>
</comment>
<evidence type="ECO:0000259" key="1">
    <source>
        <dbReference type="PROSITE" id="PS50181"/>
    </source>
</evidence>
<reference evidence="2" key="2">
    <citation type="submission" date="2023-05" db="EMBL/GenBank/DDBJ databases">
        <authorList>
            <person name="Schelkunov M.I."/>
        </authorList>
    </citation>
    <scope>NUCLEOTIDE SEQUENCE</scope>
    <source>
        <strain evidence="2">Hsosn_3</strain>
        <tissue evidence="2">Leaf</tissue>
    </source>
</reference>
<organism evidence="2 3">
    <name type="scientific">Heracleum sosnowskyi</name>
    <dbReference type="NCBI Taxonomy" id="360622"/>
    <lineage>
        <taxon>Eukaryota</taxon>
        <taxon>Viridiplantae</taxon>
        <taxon>Streptophyta</taxon>
        <taxon>Embryophyta</taxon>
        <taxon>Tracheophyta</taxon>
        <taxon>Spermatophyta</taxon>
        <taxon>Magnoliopsida</taxon>
        <taxon>eudicotyledons</taxon>
        <taxon>Gunneridae</taxon>
        <taxon>Pentapetalae</taxon>
        <taxon>asterids</taxon>
        <taxon>campanulids</taxon>
        <taxon>Apiales</taxon>
        <taxon>Apiaceae</taxon>
        <taxon>Apioideae</taxon>
        <taxon>apioid superclade</taxon>
        <taxon>Tordylieae</taxon>
        <taxon>Tordyliinae</taxon>
        <taxon>Heracleum</taxon>
    </lineage>
</organism>
<sequence length="369" mass="43483">MDYRAALLKGLKVSPSLQKRQRPTPKINLQQMWSSLISQNPPADEWRPNLPPDIMVLIMQRIGWYDVLMNVKLVCKYWYVLSKDPSIWRVIEIRKDVSATKLREDMRILTYEEYVSQVPLARRAMLDYCKYHEYEAEVYRKVEKALHEMVMHVIDLSCGQLHDLCFQKFGSDNLLKYIYQRSRQLTRLRLQECMVCCYNYESLDYDRYITLKGMIQMLRNLPLLEELELSYTRIFGKGVQIVGRCCPHLKKFILNQRTYGYTRNPKCDKQALAIANSMPGLRHLQLFGNRMTISGLMAILDNCQQLEYLDLRQCKNLGKVLKEAEFETKLRQQIKHVRFLKDSTEDYEFDSDEGISDGYIGSDCSSELD</sequence>
<name>A0AAD8I7I3_9APIA</name>
<gene>
    <name evidence="2" type="ORF">POM88_026942</name>
</gene>
<dbReference type="Gene3D" id="3.80.10.10">
    <property type="entry name" value="Ribonuclease Inhibitor"/>
    <property type="match status" value="1"/>
</dbReference>
<dbReference type="SUPFAM" id="SSF81383">
    <property type="entry name" value="F-box domain"/>
    <property type="match status" value="1"/>
</dbReference>
<keyword evidence="3" id="KW-1185">Reference proteome</keyword>